<evidence type="ECO:0000313" key="6">
    <source>
        <dbReference type="Proteomes" id="UP000694701"/>
    </source>
</evidence>
<dbReference type="GO" id="GO:0005886">
    <property type="term" value="C:plasma membrane"/>
    <property type="evidence" value="ECO:0007669"/>
    <property type="project" value="TreeGrafter"/>
</dbReference>
<dbReference type="Ensembl" id="ENSCCRT00020129096.1">
    <property type="protein sequence ID" value="ENSCCRP00020118447.1"/>
    <property type="gene ID" value="ENSCCRG00020053243.1"/>
</dbReference>
<protein>
    <submittedName>
        <fullName evidence="5">Si:ch211-173d10.4</fullName>
    </submittedName>
</protein>
<organism evidence="5 6">
    <name type="scientific">Cyprinus carpio</name>
    <name type="common">Common carp</name>
    <dbReference type="NCBI Taxonomy" id="7962"/>
    <lineage>
        <taxon>Eukaryota</taxon>
        <taxon>Metazoa</taxon>
        <taxon>Chordata</taxon>
        <taxon>Craniata</taxon>
        <taxon>Vertebrata</taxon>
        <taxon>Euteleostomi</taxon>
        <taxon>Actinopterygii</taxon>
        <taxon>Neopterygii</taxon>
        <taxon>Teleostei</taxon>
        <taxon>Ostariophysi</taxon>
        <taxon>Cypriniformes</taxon>
        <taxon>Cyprinidae</taxon>
        <taxon>Cyprininae</taxon>
        <taxon>Cyprinus</taxon>
    </lineage>
</organism>
<feature type="region of interest" description="Disordered" evidence="2">
    <location>
        <begin position="41"/>
        <end position="238"/>
    </location>
</feature>
<comment type="similarity">
    <text evidence="1">Belongs to the alpha-carbonic anhydrase family.</text>
</comment>
<keyword evidence="3" id="KW-0732">Signal</keyword>
<evidence type="ECO:0000259" key="4">
    <source>
        <dbReference type="PROSITE" id="PS51144"/>
    </source>
</evidence>
<feature type="compositionally biased region" description="Acidic residues" evidence="2">
    <location>
        <begin position="51"/>
        <end position="174"/>
    </location>
</feature>
<proteinExistence type="inferred from homology"/>
<dbReference type="Pfam" id="PF00194">
    <property type="entry name" value="Carb_anhydrase"/>
    <property type="match status" value="1"/>
</dbReference>
<dbReference type="GO" id="GO:0008270">
    <property type="term" value="F:zinc ion binding"/>
    <property type="evidence" value="ECO:0007669"/>
    <property type="project" value="InterPro"/>
</dbReference>
<dbReference type="InterPro" id="IPR023561">
    <property type="entry name" value="Carbonic_anhydrase_a-class"/>
</dbReference>
<feature type="compositionally biased region" description="Acidic residues" evidence="2">
    <location>
        <begin position="187"/>
        <end position="200"/>
    </location>
</feature>
<dbReference type="SUPFAM" id="SSF51069">
    <property type="entry name" value="Carbonic anhydrase"/>
    <property type="match status" value="1"/>
</dbReference>
<feature type="chain" id="PRO_5034335887" evidence="3">
    <location>
        <begin position="28"/>
        <end position="499"/>
    </location>
</feature>
<dbReference type="PROSITE" id="PS51144">
    <property type="entry name" value="ALPHA_CA_2"/>
    <property type="match status" value="1"/>
</dbReference>
<dbReference type="Gene3D" id="3.10.200.10">
    <property type="entry name" value="Alpha carbonic anhydrase"/>
    <property type="match status" value="1"/>
</dbReference>
<evidence type="ECO:0000313" key="5">
    <source>
        <dbReference type="Ensembl" id="ENSCCRP00020118447.1"/>
    </source>
</evidence>
<dbReference type="InterPro" id="IPR036398">
    <property type="entry name" value="CA_dom_sf"/>
</dbReference>
<dbReference type="InterPro" id="IPR001148">
    <property type="entry name" value="CA_dom"/>
</dbReference>
<name>A0A8C2L223_CYPCA</name>
<accession>A0A8C2L223</accession>
<evidence type="ECO:0000256" key="1">
    <source>
        <dbReference type="ARBA" id="ARBA00010718"/>
    </source>
</evidence>
<reference evidence="5" key="1">
    <citation type="submission" date="2025-08" db="UniProtKB">
        <authorList>
            <consortium name="Ensembl"/>
        </authorList>
    </citation>
    <scope>IDENTIFICATION</scope>
</reference>
<dbReference type="Proteomes" id="UP000694701">
    <property type="component" value="Unplaced"/>
</dbReference>
<evidence type="ECO:0000256" key="2">
    <source>
        <dbReference type="SAM" id="MobiDB-lite"/>
    </source>
</evidence>
<dbReference type="PANTHER" id="PTHR18952">
    <property type="entry name" value="CARBONIC ANHYDRASE"/>
    <property type="match status" value="1"/>
</dbReference>
<dbReference type="SMART" id="SM01057">
    <property type="entry name" value="Carb_anhydrase"/>
    <property type="match status" value="1"/>
</dbReference>
<dbReference type="AlphaFoldDB" id="A0A8C2L223"/>
<evidence type="ECO:0000256" key="3">
    <source>
        <dbReference type="SAM" id="SignalP"/>
    </source>
</evidence>
<dbReference type="GO" id="GO:0004089">
    <property type="term" value="F:carbonate dehydratase activity"/>
    <property type="evidence" value="ECO:0007669"/>
    <property type="project" value="InterPro"/>
</dbReference>
<feature type="domain" description="Alpha-carbonic anhydrase" evidence="4">
    <location>
        <begin position="217"/>
        <end position="477"/>
    </location>
</feature>
<dbReference type="PANTHER" id="PTHR18952:SF134">
    <property type="entry name" value="CARBONIC ANHYDRASE 15"/>
    <property type="match status" value="1"/>
</dbReference>
<sequence>MVASRSWLLGLIVALLCTGSFRDSVQAEERLQSEEVEVLRGLNLTGGEKEEVADEEEGGNISDEADEDAGGDGETEEAEDEDDGKEASEEEMTPEEEITKEEEAAELEVEDAEEEEEEEAEEGADEEEVAEEDDEAEGVEDEEQAAEEEVEEAEEEDEQMEVDVEEELAEEEESAQQTTEEEKTAAEDEGAPGEEEEEGDGEKVAANEDNEEAGDEETKAEDNVEENSLPHWGKHYPKCNGRKQSPINIDTQKVVKNQELGSVDLINFSLPHTMKMLKNNGHTVECELKEGAVGVRGGGLKHKYSVLQFPFPWGGKDLVNHPGSEHALNGYRSPLEMHIVSRRSDLNDSTAAKVQDGFAVMGFFIESNEKEKQKETSQVWESFTDYLQKIPRKGDKVRIMEPFSMHQLLKGVDLSKYYRYNGSLTTPPCDEAVVWTIFKDPIRISKDLLLRFPTKISFGNVYRPQQPLNNRVVYASTALTTGHTGTTEHILQHPTNQGP</sequence>
<feature type="signal peptide" evidence="3">
    <location>
        <begin position="1"/>
        <end position="27"/>
    </location>
</feature>